<evidence type="ECO:0000313" key="10">
    <source>
        <dbReference type="Proteomes" id="UP000756346"/>
    </source>
</evidence>
<dbReference type="AlphaFoldDB" id="A0A9P8YCE4"/>
<proteinExistence type="predicted"/>
<reference evidence="9" key="1">
    <citation type="journal article" date="2021" name="Nat. Commun.">
        <title>Genetic determinants of endophytism in the Arabidopsis root mycobiome.</title>
        <authorList>
            <person name="Mesny F."/>
            <person name="Miyauchi S."/>
            <person name="Thiergart T."/>
            <person name="Pickel B."/>
            <person name="Atanasova L."/>
            <person name="Karlsson M."/>
            <person name="Huettel B."/>
            <person name="Barry K.W."/>
            <person name="Haridas S."/>
            <person name="Chen C."/>
            <person name="Bauer D."/>
            <person name="Andreopoulos W."/>
            <person name="Pangilinan J."/>
            <person name="LaButti K."/>
            <person name="Riley R."/>
            <person name="Lipzen A."/>
            <person name="Clum A."/>
            <person name="Drula E."/>
            <person name="Henrissat B."/>
            <person name="Kohler A."/>
            <person name="Grigoriev I.V."/>
            <person name="Martin F.M."/>
            <person name="Hacquard S."/>
        </authorList>
    </citation>
    <scope>NUCLEOTIDE SEQUENCE</scope>
    <source>
        <strain evidence="9">MPI-CAGE-CH-0230</strain>
    </source>
</reference>
<keyword evidence="1" id="KW-0479">Metal-binding</keyword>
<keyword evidence="10" id="KW-1185">Reference proteome</keyword>
<evidence type="ECO:0000256" key="7">
    <source>
        <dbReference type="SAM" id="Phobius"/>
    </source>
</evidence>
<feature type="domain" description="Xylanolytic transcriptional activator regulatory" evidence="8">
    <location>
        <begin position="46"/>
        <end position="181"/>
    </location>
</feature>
<dbReference type="InterPro" id="IPR051615">
    <property type="entry name" value="Transcr_Regulatory_Elem"/>
</dbReference>
<dbReference type="PANTHER" id="PTHR31313:SF81">
    <property type="entry name" value="TY1 ENHANCER ACTIVATOR"/>
    <property type="match status" value="1"/>
</dbReference>
<dbReference type="GO" id="GO:0003677">
    <property type="term" value="F:DNA binding"/>
    <property type="evidence" value="ECO:0007669"/>
    <property type="project" value="UniProtKB-KW"/>
</dbReference>
<dbReference type="PANTHER" id="PTHR31313">
    <property type="entry name" value="TY1 ENHANCER ACTIVATOR"/>
    <property type="match status" value="1"/>
</dbReference>
<dbReference type="GO" id="GO:0008270">
    <property type="term" value="F:zinc ion binding"/>
    <property type="evidence" value="ECO:0007669"/>
    <property type="project" value="InterPro"/>
</dbReference>
<evidence type="ECO:0000313" key="9">
    <source>
        <dbReference type="EMBL" id="KAH7033734.1"/>
    </source>
</evidence>
<dbReference type="GO" id="GO:0006351">
    <property type="term" value="P:DNA-templated transcription"/>
    <property type="evidence" value="ECO:0007669"/>
    <property type="project" value="InterPro"/>
</dbReference>
<evidence type="ECO:0000256" key="1">
    <source>
        <dbReference type="ARBA" id="ARBA00022723"/>
    </source>
</evidence>
<keyword evidence="5" id="KW-0804">Transcription</keyword>
<keyword evidence="4" id="KW-0238">DNA-binding</keyword>
<keyword evidence="2" id="KW-0862">Zinc</keyword>
<dbReference type="Pfam" id="PF04082">
    <property type="entry name" value="Fungal_trans"/>
    <property type="match status" value="1"/>
</dbReference>
<gene>
    <name evidence="9" type="ORF">B0I36DRAFT_362369</name>
</gene>
<comment type="caution">
    <text evidence="9">The sequence shown here is derived from an EMBL/GenBank/DDBJ whole genome shotgun (WGS) entry which is preliminary data.</text>
</comment>
<name>A0A9P8YCE4_9PEZI</name>
<dbReference type="OrthoDB" id="10249920at2759"/>
<evidence type="ECO:0000256" key="2">
    <source>
        <dbReference type="ARBA" id="ARBA00022833"/>
    </source>
</evidence>
<accession>A0A9P8YCE4</accession>
<keyword evidence="7" id="KW-0812">Transmembrane</keyword>
<evidence type="ECO:0000256" key="5">
    <source>
        <dbReference type="ARBA" id="ARBA00023163"/>
    </source>
</evidence>
<protein>
    <recommendedName>
        <fullName evidence="8">Xylanolytic transcriptional activator regulatory domain-containing protein</fullName>
    </recommendedName>
</protein>
<sequence length="513" mass="57109">MDNSITSKFHASMNRSPSLEMELLGLFERWVNPIHKFLDEKTTQALQLELGKDWNESPLLRLAVLSAGSLITSNKEARAYGDALSGHAESIALAACRRQPNIGTIQALSLLAWRELGLDNENMAWLYILSSLKPLSEVVSTRAGPGRGFSETLSVRAQTFWAVLLQERIATSLLGRHPLIPSGRVQSIGFLSTLQRPPTLDETVFDLHCELWFLHDKYMDKIYSFDFAGLELHTRLKLLVDAREDLSVFHKRLSVLPVPQSRGTADNDVECAGPLIFCRMSYHMSQLLIHRPYLGERGNDNALQLSAQTSWHAADAMARLVRTAEKRGLLTMAPVFVVHSILTAAVTLLMFSTSQQTRIRSQAVSRFRTCFNAILLMVNTWPRAARGIAVLRELAYRWKVVATLPLQHSMPLGGTLPLSGTKSGGTTMPTSAEDLTGAETMEAARSFPLRHFESGPEQEGNETRHFEWPGVRSFDPLLFSDLDLASYGLPQGENATNNDEEFEGDASLAFWAM</sequence>
<dbReference type="EMBL" id="JAGTJQ010000004">
    <property type="protein sequence ID" value="KAH7033734.1"/>
    <property type="molecule type" value="Genomic_DNA"/>
</dbReference>
<evidence type="ECO:0000259" key="8">
    <source>
        <dbReference type="Pfam" id="PF04082"/>
    </source>
</evidence>
<keyword evidence="3" id="KW-0805">Transcription regulation</keyword>
<organism evidence="9 10">
    <name type="scientific">Microdochium trichocladiopsis</name>
    <dbReference type="NCBI Taxonomy" id="1682393"/>
    <lineage>
        <taxon>Eukaryota</taxon>
        <taxon>Fungi</taxon>
        <taxon>Dikarya</taxon>
        <taxon>Ascomycota</taxon>
        <taxon>Pezizomycotina</taxon>
        <taxon>Sordariomycetes</taxon>
        <taxon>Xylariomycetidae</taxon>
        <taxon>Xylariales</taxon>
        <taxon>Microdochiaceae</taxon>
        <taxon>Microdochium</taxon>
    </lineage>
</organism>
<evidence type="ECO:0000256" key="3">
    <source>
        <dbReference type="ARBA" id="ARBA00023015"/>
    </source>
</evidence>
<keyword evidence="7" id="KW-0472">Membrane</keyword>
<dbReference type="InterPro" id="IPR007219">
    <property type="entry name" value="XnlR_reg_dom"/>
</dbReference>
<keyword evidence="7" id="KW-1133">Transmembrane helix</keyword>
<dbReference type="GeneID" id="70188193"/>
<dbReference type="RefSeq" id="XP_046014566.1">
    <property type="nucleotide sequence ID" value="XM_046158647.1"/>
</dbReference>
<feature type="transmembrane region" description="Helical" evidence="7">
    <location>
        <begin position="329"/>
        <end position="351"/>
    </location>
</feature>
<keyword evidence="6" id="KW-0539">Nucleus</keyword>
<evidence type="ECO:0000256" key="4">
    <source>
        <dbReference type="ARBA" id="ARBA00023125"/>
    </source>
</evidence>
<dbReference type="Proteomes" id="UP000756346">
    <property type="component" value="Unassembled WGS sequence"/>
</dbReference>
<evidence type="ECO:0000256" key="6">
    <source>
        <dbReference type="ARBA" id="ARBA00023242"/>
    </source>
</evidence>
<dbReference type="CDD" id="cd12148">
    <property type="entry name" value="fungal_TF_MHR"/>
    <property type="match status" value="1"/>
</dbReference>